<reference evidence="2" key="1">
    <citation type="submission" date="2025-08" db="UniProtKB">
        <authorList>
            <consortium name="Ensembl"/>
        </authorList>
    </citation>
    <scope>IDENTIFICATION</scope>
</reference>
<keyword evidence="3" id="KW-1185">Reference proteome</keyword>
<feature type="compositionally biased region" description="Low complexity" evidence="1">
    <location>
        <begin position="184"/>
        <end position="197"/>
    </location>
</feature>
<dbReference type="PANTHER" id="PTHR33663:SF3">
    <property type="entry name" value="COILED-COIL DOMAIN-CONTAINING PROTEIN 185"/>
    <property type="match status" value="1"/>
</dbReference>
<dbReference type="InterPro" id="IPR029090">
    <property type="entry name" value="DUF4659"/>
</dbReference>
<feature type="region of interest" description="Disordered" evidence="1">
    <location>
        <begin position="309"/>
        <end position="358"/>
    </location>
</feature>
<feature type="compositionally biased region" description="Polar residues" evidence="1">
    <location>
        <begin position="217"/>
        <end position="243"/>
    </location>
</feature>
<name>A0A2K5MZ56_CERAT</name>
<dbReference type="Pfam" id="PF15558">
    <property type="entry name" value="DUF4659"/>
    <property type="match status" value="1"/>
</dbReference>
<protein>
    <submittedName>
        <fullName evidence="2">Coiled-coil domain containing 185</fullName>
    </submittedName>
</protein>
<dbReference type="GeneTree" id="ENSGT00740000115684"/>
<accession>A0A2K5MZ56</accession>
<dbReference type="Proteomes" id="UP000233060">
    <property type="component" value="Unassembled WGS sequence"/>
</dbReference>
<organism evidence="2 3">
    <name type="scientific">Cercocebus atys</name>
    <name type="common">Sooty mangabey</name>
    <name type="synonym">Cercocebus torquatus atys</name>
    <dbReference type="NCBI Taxonomy" id="9531"/>
    <lineage>
        <taxon>Eukaryota</taxon>
        <taxon>Metazoa</taxon>
        <taxon>Chordata</taxon>
        <taxon>Craniata</taxon>
        <taxon>Vertebrata</taxon>
        <taxon>Euteleostomi</taxon>
        <taxon>Mammalia</taxon>
        <taxon>Eutheria</taxon>
        <taxon>Euarchontoglires</taxon>
        <taxon>Primates</taxon>
        <taxon>Haplorrhini</taxon>
        <taxon>Catarrhini</taxon>
        <taxon>Cercopithecidae</taxon>
        <taxon>Cercopithecinae</taxon>
        <taxon>Cercocebus</taxon>
    </lineage>
</organism>
<dbReference type="AlphaFoldDB" id="A0A2K5MZ56"/>
<dbReference type="Ensembl" id="ENSCATT00000054785.1">
    <property type="protein sequence ID" value="ENSCATP00000030522.1"/>
    <property type="gene ID" value="ENSCATG00000038435.1"/>
</dbReference>
<evidence type="ECO:0000256" key="1">
    <source>
        <dbReference type="SAM" id="MobiDB-lite"/>
    </source>
</evidence>
<gene>
    <name evidence="2" type="primary">CCDC185</name>
</gene>
<evidence type="ECO:0000313" key="3">
    <source>
        <dbReference type="Proteomes" id="UP000233060"/>
    </source>
</evidence>
<reference evidence="2" key="2">
    <citation type="submission" date="2025-09" db="UniProtKB">
        <authorList>
            <consortium name="Ensembl"/>
        </authorList>
    </citation>
    <scope>IDENTIFICATION</scope>
</reference>
<sequence length="382" mass="43014">MAGFSHFSQPPYRDLWEPPRPGGERESTQRLGGQRSGADSPACSRAEIPGAESEAGACWLHPHCSFTPRPRRRGCSDSPRGSRSLSDVVRRPLDRSRKHGLRSRRLEDAWGETGTKPRPAWQPQTQLPPQRPQPCPHYPLAQGDSPPPYSGGAGTPLSGTFRVEKAQGGDQWAVPLGRHLGRWSASSVPSERSSAPSQKFRRHSACVCAQKRDSSDQVESLASRDSQPSASSKEMRSPHTQVLKSKLEEAVVSSQDQQIVALVLTRLKKAQRMRELQQQAAEAWEELKRSDQKVQMTLERERRLLLQQSQEQWQEKEQRKTLQSPEQRCRRRDSQRKNVTPGESRWKEQTEDQESPKIIQTITTLLQQTPPLPMPAKTEGGN</sequence>
<feature type="region of interest" description="Disordered" evidence="1">
    <location>
        <begin position="183"/>
        <end position="243"/>
    </location>
</feature>
<dbReference type="PANTHER" id="PTHR33663">
    <property type="entry name" value="COILED-COIL DOMAIN-CONTAINING PROTEIN 177"/>
    <property type="match status" value="1"/>
</dbReference>
<proteinExistence type="predicted"/>
<feature type="region of interest" description="Disordered" evidence="1">
    <location>
        <begin position="1"/>
        <end position="160"/>
    </location>
</feature>
<feature type="compositionally biased region" description="Basic and acidic residues" evidence="1">
    <location>
        <begin position="14"/>
        <end position="28"/>
    </location>
</feature>
<evidence type="ECO:0000313" key="2">
    <source>
        <dbReference type="Ensembl" id="ENSCATP00000030522.1"/>
    </source>
</evidence>